<dbReference type="GO" id="GO:0010256">
    <property type="term" value="P:endomembrane system organization"/>
    <property type="evidence" value="ECO:0007669"/>
    <property type="project" value="TreeGrafter"/>
</dbReference>
<evidence type="ECO:0000256" key="1">
    <source>
        <dbReference type="ARBA" id="ARBA00004141"/>
    </source>
</evidence>
<evidence type="ECO:0000313" key="8">
    <source>
        <dbReference type="EnsemblPlants" id="OGLUM05G27390.1"/>
    </source>
</evidence>
<accession>A0A0E0A2S6</accession>
<feature type="compositionally biased region" description="Low complexity" evidence="6">
    <location>
        <begin position="17"/>
        <end position="32"/>
    </location>
</feature>
<feature type="region of interest" description="Disordered" evidence="6">
    <location>
        <begin position="1"/>
        <end position="73"/>
    </location>
</feature>
<dbReference type="eggNOG" id="ENOG502QS7M">
    <property type="taxonomic scope" value="Eukaryota"/>
</dbReference>
<feature type="compositionally biased region" description="Basic and acidic residues" evidence="6">
    <location>
        <begin position="33"/>
        <end position="57"/>
    </location>
</feature>
<dbReference type="STRING" id="40148.A0A0E0A2S6"/>
<evidence type="ECO:0000256" key="7">
    <source>
        <dbReference type="SAM" id="Phobius"/>
    </source>
</evidence>
<name>A0A0E0A2S6_9ORYZ</name>
<keyword evidence="4 7" id="KW-1133">Transmembrane helix</keyword>
<protein>
    <recommendedName>
        <fullName evidence="10">DUF679 domain membrane protein 7</fullName>
    </recommendedName>
</protein>
<dbReference type="GO" id="GO:0016020">
    <property type="term" value="C:membrane"/>
    <property type="evidence" value="ECO:0007669"/>
    <property type="project" value="UniProtKB-SubCell"/>
</dbReference>
<keyword evidence="9" id="KW-1185">Reference proteome</keyword>
<dbReference type="PANTHER" id="PTHR31621:SF0">
    <property type="entry name" value="PROTEIN DMP6"/>
    <property type="match status" value="1"/>
</dbReference>
<organism evidence="8">
    <name type="scientific">Oryza glumipatula</name>
    <dbReference type="NCBI Taxonomy" id="40148"/>
    <lineage>
        <taxon>Eukaryota</taxon>
        <taxon>Viridiplantae</taxon>
        <taxon>Streptophyta</taxon>
        <taxon>Embryophyta</taxon>
        <taxon>Tracheophyta</taxon>
        <taxon>Spermatophyta</taxon>
        <taxon>Magnoliopsida</taxon>
        <taxon>Liliopsida</taxon>
        <taxon>Poales</taxon>
        <taxon>Poaceae</taxon>
        <taxon>BOP clade</taxon>
        <taxon>Oryzoideae</taxon>
        <taxon>Oryzeae</taxon>
        <taxon>Oryzinae</taxon>
        <taxon>Oryza</taxon>
    </lineage>
</organism>
<comment type="similarity">
    <text evidence="2">Belongs to the plant DMP1 protein family.</text>
</comment>
<evidence type="ECO:0000256" key="4">
    <source>
        <dbReference type="ARBA" id="ARBA00022989"/>
    </source>
</evidence>
<sequence length="252" mass="26286">MPFLATLAETRKRMRASARASSSSSASMAAAAQRDDVESRRDGGENERRPLLEKRSAGDGGGGGSGGDGMSPVQRAISQTYQSTAHLAKLLPTGTVLAFQLLSPIVTNQGHCDVEANRAMAGALIALCALSCFVLSFTDSFRDAATGGAVRYGFATPAGLWVIDGGAPLDPQAAAAYRLRLLDLVHAVVSVMVFAAVALFDQNVVSCFYPVPSEGTRQVLTALPIAIGVVGSMLFVSFPTTRHGIGFPLSPR</sequence>
<comment type="subcellular location">
    <subcellularLocation>
        <location evidence="1">Membrane</location>
        <topology evidence="1">Multi-pass membrane protein</topology>
    </subcellularLocation>
</comment>
<reference evidence="8" key="1">
    <citation type="submission" date="2015-04" db="UniProtKB">
        <authorList>
            <consortium name="EnsemblPlants"/>
        </authorList>
    </citation>
    <scope>IDENTIFICATION</scope>
</reference>
<dbReference type="InterPro" id="IPR007770">
    <property type="entry name" value="DMP"/>
</dbReference>
<evidence type="ECO:0008006" key="10">
    <source>
        <dbReference type="Google" id="ProtNLM"/>
    </source>
</evidence>
<keyword evidence="5 7" id="KW-0472">Membrane</keyword>
<dbReference type="AlphaFoldDB" id="A0A0E0A2S6"/>
<feature type="transmembrane region" description="Helical" evidence="7">
    <location>
        <begin position="181"/>
        <end position="200"/>
    </location>
</feature>
<dbReference type="HOGENOM" id="CLU_075936_2_2_1"/>
<dbReference type="Gramene" id="OGLUM05G27390.1">
    <property type="protein sequence ID" value="OGLUM05G27390.1"/>
    <property type="gene ID" value="OGLUM05G27390"/>
</dbReference>
<dbReference type="GO" id="GO:0005737">
    <property type="term" value="C:cytoplasm"/>
    <property type="evidence" value="ECO:0007669"/>
    <property type="project" value="UniProtKB-ARBA"/>
</dbReference>
<keyword evidence="3 7" id="KW-0812">Transmembrane</keyword>
<proteinExistence type="inferred from homology"/>
<feature type="transmembrane region" description="Helical" evidence="7">
    <location>
        <begin position="220"/>
        <end position="238"/>
    </location>
</feature>
<evidence type="ECO:0000256" key="5">
    <source>
        <dbReference type="ARBA" id="ARBA00023136"/>
    </source>
</evidence>
<dbReference type="Pfam" id="PF05078">
    <property type="entry name" value="DUF679"/>
    <property type="match status" value="1"/>
</dbReference>
<dbReference type="PANTHER" id="PTHR31621">
    <property type="entry name" value="PROTEIN DMP3"/>
    <property type="match status" value="1"/>
</dbReference>
<evidence type="ECO:0000256" key="3">
    <source>
        <dbReference type="ARBA" id="ARBA00022692"/>
    </source>
</evidence>
<evidence type="ECO:0000256" key="2">
    <source>
        <dbReference type="ARBA" id="ARBA00008707"/>
    </source>
</evidence>
<feature type="compositionally biased region" description="Gly residues" evidence="6">
    <location>
        <begin position="58"/>
        <end position="69"/>
    </location>
</feature>
<dbReference type="EnsemblPlants" id="OGLUM05G27390.1">
    <property type="protein sequence ID" value="OGLUM05G27390.1"/>
    <property type="gene ID" value="OGLUM05G27390"/>
</dbReference>
<dbReference type="Proteomes" id="UP000026961">
    <property type="component" value="Chromosome 5"/>
</dbReference>
<evidence type="ECO:0000256" key="6">
    <source>
        <dbReference type="SAM" id="MobiDB-lite"/>
    </source>
</evidence>
<reference evidence="8" key="2">
    <citation type="submission" date="2018-05" db="EMBL/GenBank/DDBJ databases">
        <title>OgluRS3 (Oryza glumaepatula Reference Sequence Version 3).</title>
        <authorList>
            <person name="Zhang J."/>
            <person name="Kudrna D."/>
            <person name="Lee S."/>
            <person name="Talag J."/>
            <person name="Welchert J."/>
            <person name="Wing R.A."/>
        </authorList>
    </citation>
    <scope>NUCLEOTIDE SEQUENCE [LARGE SCALE GENOMIC DNA]</scope>
</reference>
<evidence type="ECO:0000313" key="9">
    <source>
        <dbReference type="Proteomes" id="UP000026961"/>
    </source>
</evidence>